<dbReference type="EMBL" id="JACXAI010000034">
    <property type="protein sequence ID" value="MBD1382634.1"/>
    <property type="molecule type" value="Genomic_DNA"/>
</dbReference>
<dbReference type="PANTHER" id="PTHR12149">
    <property type="entry name" value="FRUCTOSAMINE 3 KINASE-RELATED PROTEIN"/>
    <property type="match status" value="1"/>
</dbReference>
<dbReference type="PANTHER" id="PTHR12149:SF8">
    <property type="entry name" value="PROTEIN-RIBULOSAMINE 3-KINASE"/>
    <property type="match status" value="1"/>
</dbReference>
<sequence>MDIQQTIRKAAQTVVAGVEIREMNAVSGGDINDAFVVETDKDRLFVKVNTGVPADFFEKEARGLEELRNSGVVHVPEVLAYNREEDQERFLVLSYIESSPGRKSDKMLGEQLASLHNVTKSFYGLSYDNYIGTFKQENGEYVSWVDYFREKRLLTQIRLAQSNGYLDDKQAKHHFLLADKLNSWLPDQPGSSLLHGDLWGGNKMTDKLGRPVLIDPAILYGDRQMDLAMTALFGGFSDTFYEAYETASGEKLDQEIWPLYQLFYVYMHLNKFGTSYLAHAERIVKRFVG</sequence>
<dbReference type="InterPro" id="IPR016477">
    <property type="entry name" value="Fructo-/Ketosamine-3-kinase"/>
</dbReference>
<dbReference type="PIRSF" id="PIRSF006221">
    <property type="entry name" value="Ketosamine-3-kinase"/>
    <property type="match status" value="1"/>
</dbReference>
<dbReference type="RefSeq" id="WP_191161020.1">
    <property type="nucleotide sequence ID" value="NZ_JACXAI010000034.1"/>
</dbReference>
<dbReference type="Gene3D" id="3.90.1200.10">
    <property type="match status" value="1"/>
</dbReference>
<dbReference type="Gene3D" id="3.30.200.20">
    <property type="entry name" value="Phosphorylase Kinase, domain 1"/>
    <property type="match status" value="1"/>
</dbReference>
<dbReference type="InterPro" id="IPR011009">
    <property type="entry name" value="Kinase-like_dom_sf"/>
</dbReference>
<dbReference type="SUPFAM" id="SSF56112">
    <property type="entry name" value="Protein kinase-like (PK-like)"/>
    <property type="match status" value="1"/>
</dbReference>
<keyword evidence="3" id="KW-1185">Reference proteome</keyword>
<keyword evidence="1" id="KW-0808">Transferase</keyword>
<protein>
    <submittedName>
        <fullName evidence="2">Fructosamine kinase family protein</fullName>
    </submittedName>
</protein>
<comment type="similarity">
    <text evidence="1">Belongs to the fructosamine kinase family.</text>
</comment>
<gene>
    <name evidence="2" type="ORF">IC621_20735</name>
</gene>
<proteinExistence type="inferred from homology"/>
<dbReference type="Proteomes" id="UP000626844">
    <property type="component" value="Unassembled WGS sequence"/>
</dbReference>
<evidence type="ECO:0000256" key="1">
    <source>
        <dbReference type="PIRNR" id="PIRNR006221"/>
    </source>
</evidence>
<keyword evidence="1 2" id="KW-0418">Kinase</keyword>
<dbReference type="AlphaFoldDB" id="A0A926NFQ0"/>
<dbReference type="GO" id="GO:0016301">
    <property type="term" value="F:kinase activity"/>
    <property type="evidence" value="ECO:0007669"/>
    <property type="project" value="UniProtKB-UniRule"/>
</dbReference>
<accession>A0A926NFQ0</accession>
<comment type="caution">
    <text evidence="2">The sequence shown here is derived from an EMBL/GenBank/DDBJ whole genome shotgun (WGS) entry which is preliminary data.</text>
</comment>
<evidence type="ECO:0000313" key="3">
    <source>
        <dbReference type="Proteomes" id="UP000626844"/>
    </source>
</evidence>
<name>A0A926NFQ0_9BACI</name>
<evidence type="ECO:0000313" key="2">
    <source>
        <dbReference type="EMBL" id="MBD1382634.1"/>
    </source>
</evidence>
<organism evidence="2 3">
    <name type="scientific">Metabacillus arenae</name>
    <dbReference type="NCBI Taxonomy" id="2771434"/>
    <lineage>
        <taxon>Bacteria</taxon>
        <taxon>Bacillati</taxon>
        <taxon>Bacillota</taxon>
        <taxon>Bacilli</taxon>
        <taxon>Bacillales</taxon>
        <taxon>Bacillaceae</taxon>
        <taxon>Metabacillus</taxon>
    </lineage>
</organism>
<dbReference type="Pfam" id="PF03881">
    <property type="entry name" value="Fructosamin_kin"/>
    <property type="match status" value="1"/>
</dbReference>
<reference evidence="2" key="1">
    <citation type="submission" date="2020-09" db="EMBL/GenBank/DDBJ databases">
        <title>A novel bacterium of genus Bacillus, isolated from South China Sea.</title>
        <authorList>
            <person name="Huang H."/>
            <person name="Mo K."/>
            <person name="Hu Y."/>
        </authorList>
    </citation>
    <scope>NUCLEOTIDE SEQUENCE</scope>
    <source>
        <strain evidence="2">IB182487</strain>
    </source>
</reference>